<name>L0IGY2_HALRX</name>
<gene>
    <name evidence="1" type="ordered locus">Halru_2660</name>
</gene>
<reference evidence="1" key="1">
    <citation type="submission" date="2011-09" db="EMBL/GenBank/DDBJ databases">
        <title>Complete sequence of Halovivax ruber XH-70.</title>
        <authorList>
            <consortium name="US DOE Joint Genome Institute"/>
            <person name="Lucas S."/>
            <person name="Han J."/>
            <person name="Lapidus A."/>
            <person name="Cheng J.-F."/>
            <person name="Goodwin L."/>
            <person name="Pitluck S."/>
            <person name="Peters L."/>
            <person name="Mikhailova N."/>
            <person name="Davenport K."/>
            <person name="Detter J.C."/>
            <person name="Han C."/>
            <person name="Tapia R."/>
            <person name="Land M."/>
            <person name="Hauser L."/>
            <person name="Kyrpides N."/>
            <person name="Ivanova N."/>
            <person name="Pagani I."/>
            <person name="Sproer C."/>
            <person name="Anderson I."/>
            <person name="Woyke T."/>
        </authorList>
    </citation>
    <scope>NUCLEOTIDE SEQUENCE</scope>
    <source>
        <strain evidence="1">XH-70</strain>
    </source>
</reference>
<dbReference type="EMBL" id="CP003050">
    <property type="protein sequence ID" value="AGB17237.1"/>
    <property type="molecule type" value="Genomic_DNA"/>
</dbReference>
<protein>
    <submittedName>
        <fullName evidence="1">Uncharacterized protein</fullName>
    </submittedName>
</protein>
<proteinExistence type="predicted"/>
<dbReference type="HOGENOM" id="CLU_2504880_0_0_2"/>
<organism evidence="1 2">
    <name type="scientific">Halovivax ruber (strain DSM 18193 / JCM 13892 / XH-70)</name>
    <dbReference type="NCBI Taxonomy" id="797302"/>
    <lineage>
        <taxon>Archaea</taxon>
        <taxon>Methanobacteriati</taxon>
        <taxon>Methanobacteriota</taxon>
        <taxon>Stenosarchaea group</taxon>
        <taxon>Halobacteria</taxon>
        <taxon>Halobacteriales</taxon>
        <taxon>Natrialbaceae</taxon>
        <taxon>Halovivax</taxon>
    </lineage>
</organism>
<sequence length="85" mass="8749">MTAFADFGLDVGGDEDRAALRGCTALLENDAAFETSTDEAVVVASHAVNPIELVALDPDENTSIALEHAFNEPIAAMVSTLATAG</sequence>
<evidence type="ECO:0000313" key="2">
    <source>
        <dbReference type="Proteomes" id="UP000010846"/>
    </source>
</evidence>
<evidence type="ECO:0000313" key="1">
    <source>
        <dbReference type="EMBL" id="AGB17237.1"/>
    </source>
</evidence>
<dbReference type="Proteomes" id="UP000010846">
    <property type="component" value="Chromosome"/>
</dbReference>
<dbReference type="KEGG" id="hru:Halru_2660"/>
<keyword evidence="2" id="KW-1185">Reference proteome</keyword>
<dbReference type="AlphaFoldDB" id="L0IGY2"/>
<accession>L0IGY2</accession>